<proteinExistence type="predicted"/>
<feature type="transmembrane region" description="Helical" evidence="2">
    <location>
        <begin position="168"/>
        <end position="187"/>
    </location>
</feature>
<dbReference type="PANTHER" id="PTHR37544">
    <property type="entry name" value="SPRAY-RELATED"/>
    <property type="match status" value="1"/>
</dbReference>
<dbReference type="OrthoDB" id="3248909at2759"/>
<feature type="transmembrane region" description="Helical" evidence="2">
    <location>
        <begin position="99"/>
        <end position="120"/>
    </location>
</feature>
<feature type="transmembrane region" description="Helical" evidence="2">
    <location>
        <begin position="642"/>
        <end position="661"/>
    </location>
</feature>
<feature type="transmembrane region" description="Helical" evidence="2">
    <location>
        <begin position="681"/>
        <end position="705"/>
    </location>
</feature>
<evidence type="ECO:0000256" key="1">
    <source>
        <dbReference type="SAM" id="MobiDB-lite"/>
    </source>
</evidence>
<name>U1G5U9_ENDPU</name>
<reference evidence="4" key="1">
    <citation type="journal article" date="2014" name="BMC Genomics">
        <title>Genome characteristics reveal the impact of lichenization on lichen-forming fungus Endocarpon pusillum Hedwig (Verrucariales, Ascomycota).</title>
        <authorList>
            <person name="Wang Y.-Y."/>
            <person name="Liu B."/>
            <person name="Zhang X.-Y."/>
            <person name="Zhou Q.-M."/>
            <person name="Zhang T."/>
            <person name="Li H."/>
            <person name="Yu Y.-F."/>
            <person name="Zhang X.-L."/>
            <person name="Hao X.-Y."/>
            <person name="Wang M."/>
            <person name="Wang L."/>
            <person name="Wei J.-C."/>
        </authorList>
    </citation>
    <scope>NUCLEOTIDE SEQUENCE [LARGE SCALE GENOMIC DNA]</scope>
    <source>
        <strain evidence="4">Z07020 / HMAS-L-300199</strain>
    </source>
</reference>
<gene>
    <name evidence="3" type="ORF">EPUS_04760</name>
</gene>
<keyword evidence="2" id="KW-1133">Transmembrane helix</keyword>
<dbReference type="Proteomes" id="UP000019373">
    <property type="component" value="Unassembled WGS sequence"/>
</dbReference>
<dbReference type="Pfam" id="PF11915">
    <property type="entry name" value="DUF3433"/>
    <property type="match status" value="2"/>
</dbReference>
<evidence type="ECO:0000256" key="2">
    <source>
        <dbReference type="SAM" id="Phobius"/>
    </source>
</evidence>
<dbReference type="HOGENOM" id="CLU_007916_0_0_1"/>
<evidence type="ECO:0000313" key="3">
    <source>
        <dbReference type="EMBL" id="ERF72707.1"/>
    </source>
</evidence>
<keyword evidence="2" id="KW-0472">Membrane</keyword>
<dbReference type="EMBL" id="KE721051">
    <property type="protein sequence ID" value="ERF72707.1"/>
    <property type="molecule type" value="Genomic_DNA"/>
</dbReference>
<feature type="transmembrane region" description="Helical" evidence="2">
    <location>
        <begin position="57"/>
        <end position="79"/>
    </location>
</feature>
<feature type="region of interest" description="Disordered" evidence="1">
    <location>
        <begin position="1"/>
        <end position="32"/>
    </location>
</feature>
<sequence length="1270" mass="140323">MSITTVHLHHSPSDVPFIRSPPSEGSQSEAKEARAQVRCMNHHVVGKKWRPWTLHPVTLLSTALFTLGIIGILEFLQRYSDANHGIIFATKRDAFSTGWNFLFLTFPTLLAVVYSTWWSWIDLDVKRLQPWFELIGNRTKKACCSLVLEYPVEFLAWVPIRAAKRRQWAVVSASLTMVLVLWVVTPLQSGIFNIGPVTTTQNVFVSPPARLLPPSLQSRSLDGSLLNTAYGVTWLGQQLPPFTQPEFALTPFSWREPRTQGGNVTLVANTTLYRADLDCFAPASVFSPPKAVSGTLVVDDGEGCNETTRANNQNGFVTLLCKKYFIVWQYPRASTNESHPKFTARFCTTRYYSQPVQANVSIPDARVLETIPQGPETAVPDDVFNATLFELVVTKGSPPNPPGFPTNFTSLQEKVPRPFDVSEITMLNHDFRERQRGYPPLASILADIAIGSHNLTFDRFVTDTGAIDAASRNAQQLLFALAISMMADGEGEAGSTHPAVITSSLQAIQLVRGITYSVQAVLGMVVLLNVLLAGWYYKKFLPFGSGPNSIAFLVALASRHNFLEYFKPLDREPDLVSRLRCRQATLQNHGGYLSLSLDSVDEQDAVQGSTKGRGLIKDRARTQEQVHLNYVWPRELKLSTGFGFLLVLCLALAALIFLETWTRANKGLALPSNRIITQQIVLNYLPTIFGTLIEPFLVVVCRYLCFLQPFEDLRNGSAKASRTLLQKYTSLPPQLTAGAAIRHGHFRLASLSFTTILANILTIALSGVFVIRETVIPVEFEAVQVHSPRLNRSIVDSLGSVEFGVASGNGEPIQLLLSNVTAGTSLPPWTTNDRYYLPLNITGAQNDSSNYNLSTLGFEGTTDCTALTESSSNYTYDFSLNSDATQIRFQTRETLPNGTEVQCFPPMGMADGTVTFSDGNHPTTQIFASGNSAGRNAIDTFMTPIPGFSIVEYKNRFGCADRFVGFWVRANITLHDKLSIVNGPALTENLGYTTGPSANTTSVHLEKLVLGCKFSTYSAVYNLTVDPSGQVLNAVELPNSTFAMDDSIADVFRVLKRALDYPGDSITWHNDTRARDWVSFFISKIAQSDSLLNPADPLPDATELGYQVSDVIRRLFALTLAVNSDAFLKLSEPLQVEGHKLLVVNRVFLSGTMYKIAVVVLCIDIVVILNIYLRIPKPFLPRMPTSIANNVAFFAASQFAQELGEDTETSLPPEEIVRRLQKSDKRFGFGKFVGTDGAVHVGIEREPLVHSLGNLPTTTRRRLRWKSGQV</sequence>
<feature type="transmembrane region" description="Helical" evidence="2">
    <location>
        <begin position="516"/>
        <end position="537"/>
    </location>
</feature>
<organism evidence="3 4">
    <name type="scientific">Endocarpon pusillum (strain Z07020 / HMAS-L-300199)</name>
    <name type="common">Lichen-forming fungus</name>
    <dbReference type="NCBI Taxonomy" id="1263415"/>
    <lineage>
        <taxon>Eukaryota</taxon>
        <taxon>Fungi</taxon>
        <taxon>Dikarya</taxon>
        <taxon>Ascomycota</taxon>
        <taxon>Pezizomycotina</taxon>
        <taxon>Eurotiomycetes</taxon>
        <taxon>Chaetothyriomycetidae</taxon>
        <taxon>Verrucariales</taxon>
        <taxon>Verrucariaceae</taxon>
        <taxon>Endocarpon</taxon>
    </lineage>
</organism>
<dbReference type="eggNOG" id="ENOG502RXBF">
    <property type="taxonomic scope" value="Eukaryota"/>
</dbReference>
<keyword evidence="2" id="KW-0812">Transmembrane</keyword>
<dbReference type="OMA" id="WVHLQRG"/>
<dbReference type="RefSeq" id="XP_007801595.1">
    <property type="nucleotide sequence ID" value="XM_007803404.1"/>
</dbReference>
<dbReference type="InterPro" id="IPR021840">
    <property type="entry name" value="DUF3433"/>
</dbReference>
<dbReference type="AlphaFoldDB" id="U1G5U9"/>
<evidence type="ECO:0000313" key="4">
    <source>
        <dbReference type="Proteomes" id="UP000019373"/>
    </source>
</evidence>
<feature type="transmembrane region" description="Helical" evidence="2">
    <location>
        <begin position="1153"/>
        <end position="1173"/>
    </location>
</feature>
<accession>U1G5U9</accession>
<keyword evidence="4" id="KW-1185">Reference proteome</keyword>
<dbReference type="GeneID" id="19239714"/>
<protein>
    <submittedName>
        <fullName evidence="3">Uncharacterized protein</fullName>
    </submittedName>
</protein>
<dbReference type="PANTHER" id="PTHR37544:SF3">
    <property type="entry name" value="SPRAY"/>
    <property type="match status" value="1"/>
</dbReference>
<feature type="transmembrane region" description="Helical" evidence="2">
    <location>
        <begin position="748"/>
        <end position="771"/>
    </location>
</feature>